<sequence length="593" mass="63579">MASTDYVKDDHPDQIVPDTTRKQTWAGRGRRLVKAFTTKEGLIGTYDYAFLFTPNIPFMKRKRRAAPFFGLEDPMPVVLALLLGLQHSLAMLAGIISPPIILSGAANLTAEMQNYLVSSALIVCAILSCIQITRFHIWRTPYHIGTGLISVVGVSFSTIPVATGALSQMYQTGYCPTAADGTLLPCPRGYGAILGTQCICALLEVGLSFMPAKWLKKIFPPLVTGPTVLLIGVALITTGMKNWAGGSGDCSSRPESGIYQLCPTINAPHALPWGSAEFIGLGFLVFVTIILCERFGAPIMKSCSVVLGLLVGCIVAAACGYFDRISIDAAPVASFIWVHTFPLSVYGPLVLPLLAVYIVLTMETIGDVTATCDVSRLQVDGPMFDSRIQGGVLADGINGILAGLCTITPMSVFAQNNGVIALTRCANRKAGYACCLWLLIMGIFAKFAAALVAIPSSVLGGMTTFLFSAVAAAGVRILSTMPWTRRNRFILTAAFTLGFGATLVPDWFSYVFTYSGDNRALLGFLSAISLVMETGFAVAAFVSLILNLILPEEDEDEEVPELTADNADEQEDREEWNRIRAMKGTPPSASMSK</sequence>
<feature type="transmembrane region" description="Helical" evidence="8">
    <location>
        <begin position="190"/>
        <end position="210"/>
    </location>
</feature>
<evidence type="ECO:0000256" key="7">
    <source>
        <dbReference type="SAM" id="MobiDB-lite"/>
    </source>
</evidence>
<feature type="transmembrane region" description="Helical" evidence="8">
    <location>
        <begin position="520"/>
        <end position="546"/>
    </location>
</feature>
<keyword evidence="10" id="KW-1185">Reference proteome</keyword>
<feature type="transmembrane region" description="Helical" evidence="8">
    <location>
        <begin position="430"/>
        <end position="452"/>
    </location>
</feature>
<keyword evidence="3" id="KW-0813">Transport</keyword>
<proteinExistence type="inferred from homology"/>
<feature type="transmembrane region" description="Helical" evidence="8">
    <location>
        <begin position="335"/>
        <end position="360"/>
    </location>
</feature>
<feature type="transmembrane region" description="Helical" evidence="8">
    <location>
        <begin position="458"/>
        <end position="477"/>
    </location>
</feature>
<comment type="subcellular location">
    <subcellularLocation>
        <location evidence="1">Membrane</location>
        <topology evidence="1">Multi-pass membrane protein</topology>
    </subcellularLocation>
</comment>
<dbReference type="Proteomes" id="UP001056384">
    <property type="component" value="Chromosome 6"/>
</dbReference>
<evidence type="ECO:0000313" key="9">
    <source>
        <dbReference type="EMBL" id="USW54314.1"/>
    </source>
</evidence>
<dbReference type="InterPro" id="IPR006043">
    <property type="entry name" value="NCS2"/>
</dbReference>
<feature type="transmembrane region" description="Helical" evidence="8">
    <location>
        <begin position="147"/>
        <end position="170"/>
    </location>
</feature>
<comment type="similarity">
    <text evidence="2">Belongs to the nucleobase:cation symporter-2 (NCS2) (TC 2.A.40) family.</text>
</comment>
<feature type="compositionally biased region" description="Acidic residues" evidence="7">
    <location>
        <begin position="554"/>
        <end position="574"/>
    </location>
</feature>
<dbReference type="PANTHER" id="PTHR42810">
    <property type="entry name" value="PURINE PERMEASE C1399.01C-RELATED"/>
    <property type="match status" value="1"/>
</dbReference>
<evidence type="ECO:0000256" key="8">
    <source>
        <dbReference type="SAM" id="Phobius"/>
    </source>
</evidence>
<dbReference type="AlphaFoldDB" id="A0A9Q9ELG5"/>
<feature type="transmembrane region" description="Helical" evidence="8">
    <location>
        <begin position="116"/>
        <end position="135"/>
    </location>
</feature>
<dbReference type="Pfam" id="PF00860">
    <property type="entry name" value="Xan_ur_permease"/>
    <property type="match status" value="1"/>
</dbReference>
<keyword evidence="6 8" id="KW-0472">Membrane</keyword>
<dbReference type="PANTHER" id="PTHR42810:SF2">
    <property type="entry name" value="PURINE PERMEASE C1399.01C-RELATED"/>
    <property type="match status" value="1"/>
</dbReference>
<evidence type="ECO:0000256" key="4">
    <source>
        <dbReference type="ARBA" id="ARBA00022692"/>
    </source>
</evidence>
<reference evidence="9" key="1">
    <citation type="submission" date="2022-06" db="EMBL/GenBank/DDBJ databases">
        <title>Complete genome sequences of two strains of the flax pathogen Septoria linicola.</title>
        <authorList>
            <person name="Lapalu N."/>
            <person name="Simon A."/>
            <person name="Demenou B."/>
            <person name="Paumier D."/>
            <person name="Guillot M.-P."/>
            <person name="Gout L."/>
            <person name="Valade R."/>
        </authorList>
    </citation>
    <scope>NUCLEOTIDE SEQUENCE</scope>
    <source>
        <strain evidence="9">SE15195</strain>
    </source>
</reference>
<dbReference type="PROSITE" id="PS01116">
    <property type="entry name" value="XANTH_URACIL_PERMASE"/>
    <property type="match status" value="1"/>
</dbReference>
<organism evidence="9 10">
    <name type="scientific">Septoria linicola</name>
    <dbReference type="NCBI Taxonomy" id="215465"/>
    <lineage>
        <taxon>Eukaryota</taxon>
        <taxon>Fungi</taxon>
        <taxon>Dikarya</taxon>
        <taxon>Ascomycota</taxon>
        <taxon>Pezizomycotina</taxon>
        <taxon>Dothideomycetes</taxon>
        <taxon>Dothideomycetidae</taxon>
        <taxon>Mycosphaerellales</taxon>
        <taxon>Mycosphaerellaceae</taxon>
        <taxon>Septoria</taxon>
    </lineage>
</organism>
<keyword evidence="5 8" id="KW-1133">Transmembrane helix</keyword>
<keyword evidence="4 8" id="KW-0812">Transmembrane</keyword>
<evidence type="ECO:0000313" key="10">
    <source>
        <dbReference type="Proteomes" id="UP001056384"/>
    </source>
</evidence>
<evidence type="ECO:0000256" key="1">
    <source>
        <dbReference type="ARBA" id="ARBA00004141"/>
    </source>
</evidence>
<evidence type="ECO:0000256" key="5">
    <source>
        <dbReference type="ARBA" id="ARBA00022989"/>
    </source>
</evidence>
<evidence type="ECO:0000256" key="3">
    <source>
        <dbReference type="ARBA" id="ARBA00022448"/>
    </source>
</evidence>
<feature type="transmembrane region" description="Helical" evidence="8">
    <location>
        <begin position="304"/>
        <end position="323"/>
    </location>
</feature>
<evidence type="ECO:0000256" key="6">
    <source>
        <dbReference type="ARBA" id="ARBA00023136"/>
    </source>
</evidence>
<gene>
    <name evidence="9" type="ORF">Slin15195_G076330</name>
</gene>
<protein>
    <submittedName>
        <fullName evidence="9">Nucleobase cation symporter 2 family</fullName>
    </submittedName>
</protein>
<dbReference type="NCBIfam" id="TIGR00801">
    <property type="entry name" value="ncs2"/>
    <property type="match status" value="1"/>
</dbReference>
<dbReference type="InterPro" id="IPR006042">
    <property type="entry name" value="Xan_ur_permease"/>
</dbReference>
<accession>A0A9Q9ELG5</accession>
<name>A0A9Q9ELG5_9PEZI</name>
<feature type="transmembrane region" description="Helical" evidence="8">
    <location>
        <begin position="222"/>
        <end position="240"/>
    </location>
</feature>
<feature type="region of interest" description="Disordered" evidence="7">
    <location>
        <begin position="554"/>
        <end position="593"/>
    </location>
</feature>
<feature type="transmembrane region" description="Helical" evidence="8">
    <location>
        <begin position="77"/>
        <end position="96"/>
    </location>
</feature>
<dbReference type="GO" id="GO:0000324">
    <property type="term" value="C:fungal-type vacuole"/>
    <property type="evidence" value="ECO:0007669"/>
    <property type="project" value="TreeGrafter"/>
</dbReference>
<evidence type="ECO:0000256" key="2">
    <source>
        <dbReference type="ARBA" id="ARBA00008821"/>
    </source>
</evidence>
<dbReference type="GO" id="GO:0005886">
    <property type="term" value="C:plasma membrane"/>
    <property type="evidence" value="ECO:0007669"/>
    <property type="project" value="TreeGrafter"/>
</dbReference>
<dbReference type="EMBL" id="CP099423">
    <property type="protein sequence ID" value="USW54314.1"/>
    <property type="molecule type" value="Genomic_DNA"/>
</dbReference>
<feature type="transmembrane region" description="Helical" evidence="8">
    <location>
        <begin position="273"/>
        <end position="292"/>
    </location>
</feature>
<dbReference type="GO" id="GO:0042907">
    <property type="term" value="F:xanthine transmembrane transporter activity"/>
    <property type="evidence" value="ECO:0007669"/>
    <property type="project" value="TreeGrafter"/>
</dbReference>
<feature type="transmembrane region" description="Helical" evidence="8">
    <location>
        <begin position="489"/>
        <end position="508"/>
    </location>
</feature>